<dbReference type="AlphaFoldDB" id="A0A923KUB9"/>
<sequence>MKNPKYILLSLMLTSALFAVQAWAGDLTVEVIGIAQAKGDVQVALFDQQGQWLRKAVASKKVVAAEGKVEIVFENLPDGEYGLSVFHDLNSNGKLDMNMIGIPTEPYGFSNDAAGSFGPPSFADAKVKLEQSKKTISIRLN</sequence>
<protein>
    <submittedName>
        <fullName evidence="2">DUF2141 domain-containing protein</fullName>
    </submittedName>
</protein>
<proteinExistence type="predicted"/>
<comment type="caution">
    <text evidence="2">The sequence shown here is derived from an EMBL/GenBank/DDBJ whole genome shotgun (WGS) entry which is preliminary data.</text>
</comment>
<dbReference type="Proteomes" id="UP000627446">
    <property type="component" value="Unassembled WGS sequence"/>
</dbReference>
<gene>
    <name evidence="2" type="ORF">H8K36_14125</name>
</gene>
<feature type="chain" id="PRO_5037296301" evidence="1">
    <location>
        <begin position="25"/>
        <end position="141"/>
    </location>
</feature>
<name>A0A923KUB9_9BURK</name>
<evidence type="ECO:0000313" key="2">
    <source>
        <dbReference type="EMBL" id="MBC3882524.1"/>
    </source>
</evidence>
<reference evidence="2" key="1">
    <citation type="submission" date="2020-08" db="EMBL/GenBank/DDBJ databases">
        <title>Novel species isolated from subtropical streams in China.</title>
        <authorList>
            <person name="Lu H."/>
        </authorList>
    </citation>
    <scope>NUCLEOTIDE SEQUENCE</scope>
    <source>
        <strain evidence="2">LX22W</strain>
    </source>
</reference>
<keyword evidence="1" id="KW-0732">Signal</keyword>
<evidence type="ECO:0000313" key="3">
    <source>
        <dbReference type="Proteomes" id="UP000627446"/>
    </source>
</evidence>
<dbReference type="RefSeq" id="WP_186917131.1">
    <property type="nucleotide sequence ID" value="NZ_JACOFZ010000005.1"/>
</dbReference>
<dbReference type="InterPro" id="IPR018673">
    <property type="entry name" value="DUF2141"/>
</dbReference>
<dbReference type="Pfam" id="PF09912">
    <property type="entry name" value="DUF2141"/>
    <property type="match status" value="1"/>
</dbReference>
<feature type="signal peptide" evidence="1">
    <location>
        <begin position="1"/>
        <end position="24"/>
    </location>
</feature>
<dbReference type="EMBL" id="JACOFZ010000005">
    <property type="protein sequence ID" value="MBC3882524.1"/>
    <property type="molecule type" value="Genomic_DNA"/>
</dbReference>
<keyword evidence="3" id="KW-1185">Reference proteome</keyword>
<evidence type="ECO:0000256" key="1">
    <source>
        <dbReference type="SAM" id="SignalP"/>
    </source>
</evidence>
<accession>A0A923KUB9</accession>
<organism evidence="2 3">
    <name type="scientific">Undibacterium nitidum</name>
    <dbReference type="NCBI Taxonomy" id="2762298"/>
    <lineage>
        <taxon>Bacteria</taxon>
        <taxon>Pseudomonadati</taxon>
        <taxon>Pseudomonadota</taxon>
        <taxon>Betaproteobacteria</taxon>
        <taxon>Burkholderiales</taxon>
        <taxon>Oxalobacteraceae</taxon>
        <taxon>Undibacterium</taxon>
    </lineage>
</organism>